<dbReference type="Gene3D" id="1.20.120.530">
    <property type="entry name" value="GntR ligand-binding domain-like"/>
    <property type="match status" value="1"/>
</dbReference>
<proteinExistence type="predicted"/>
<keyword evidence="2" id="KW-0238">DNA-binding</keyword>
<evidence type="ECO:0000313" key="5">
    <source>
        <dbReference type="EMBL" id="UOQ59661.1"/>
    </source>
</evidence>
<evidence type="ECO:0000256" key="1">
    <source>
        <dbReference type="ARBA" id="ARBA00023015"/>
    </source>
</evidence>
<reference evidence="5 6" key="1">
    <citation type="submission" date="2022-04" db="EMBL/GenBank/DDBJ databases">
        <title>Leucobacter sp. isolated from rhizosphere of onion.</title>
        <authorList>
            <person name="Won M."/>
            <person name="Lee C.-M."/>
            <person name="Woen H.-Y."/>
            <person name="Kwon S.-W."/>
        </authorList>
    </citation>
    <scope>NUCLEOTIDE SEQUENCE [LARGE SCALE GENOMIC DNA]</scope>
    <source>
        <strain evidence="5 6">H25R-14</strain>
    </source>
</reference>
<feature type="domain" description="HTH gntR-type" evidence="4">
    <location>
        <begin position="4"/>
        <end position="71"/>
    </location>
</feature>
<keyword evidence="6" id="KW-1185">Reference proteome</keyword>
<organism evidence="5 6">
    <name type="scientific">Leucobacter rhizosphaerae</name>
    <dbReference type="NCBI Taxonomy" id="2932245"/>
    <lineage>
        <taxon>Bacteria</taxon>
        <taxon>Bacillati</taxon>
        <taxon>Actinomycetota</taxon>
        <taxon>Actinomycetes</taxon>
        <taxon>Micrococcales</taxon>
        <taxon>Microbacteriaceae</taxon>
        <taxon>Leucobacter</taxon>
    </lineage>
</organism>
<dbReference type="PANTHER" id="PTHR43537:SF24">
    <property type="entry name" value="GLUCONATE OPERON TRANSCRIPTIONAL REPRESSOR"/>
    <property type="match status" value="1"/>
</dbReference>
<dbReference type="EMBL" id="CP095043">
    <property type="protein sequence ID" value="UOQ59661.1"/>
    <property type="molecule type" value="Genomic_DNA"/>
</dbReference>
<evidence type="ECO:0000256" key="3">
    <source>
        <dbReference type="ARBA" id="ARBA00023163"/>
    </source>
</evidence>
<dbReference type="PROSITE" id="PS50949">
    <property type="entry name" value="HTH_GNTR"/>
    <property type="match status" value="1"/>
</dbReference>
<gene>
    <name evidence="5" type="ORF">MUN76_11455</name>
</gene>
<keyword evidence="3" id="KW-0804">Transcription</keyword>
<dbReference type="Proteomes" id="UP000831775">
    <property type="component" value="Chromosome"/>
</dbReference>
<dbReference type="SMART" id="SM00345">
    <property type="entry name" value="HTH_GNTR"/>
    <property type="match status" value="1"/>
</dbReference>
<protein>
    <submittedName>
        <fullName evidence="5">GntR family transcriptional regulator</fullName>
    </submittedName>
</protein>
<evidence type="ECO:0000259" key="4">
    <source>
        <dbReference type="PROSITE" id="PS50949"/>
    </source>
</evidence>
<evidence type="ECO:0000256" key="2">
    <source>
        <dbReference type="ARBA" id="ARBA00023125"/>
    </source>
</evidence>
<dbReference type="InterPro" id="IPR000524">
    <property type="entry name" value="Tscrpt_reg_HTH_GntR"/>
</dbReference>
<dbReference type="SUPFAM" id="SSF46785">
    <property type="entry name" value="Winged helix' DNA-binding domain"/>
    <property type="match status" value="1"/>
</dbReference>
<evidence type="ECO:0000313" key="6">
    <source>
        <dbReference type="Proteomes" id="UP000831775"/>
    </source>
</evidence>
<dbReference type="SUPFAM" id="SSF48008">
    <property type="entry name" value="GntR ligand-binding domain-like"/>
    <property type="match status" value="1"/>
</dbReference>
<dbReference type="InterPro" id="IPR036390">
    <property type="entry name" value="WH_DNA-bd_sf"/>
</dbReference>
<dbReference type="Pfam" id="PF00392">
    <property type="entry name" value="GntR"/>
    <property type="match status" value="1"/>
</dbReference>
<keyword evidence="1" id="KW-0805">Transcription regulation</keyword>
<accession>A0ABY4FTN2</accession>
<dbReference type="InterPro" id="IPR036388">
    <property type="entry name" value="WH-like_DNA-bd_sf"/>
</dbReference>
<dbReference type="InterPro" id="IPR008920">
    <property type="entry name" value="TF_FadR/GntR_C"/>
</dbReference>
<dbReference type="CDD" id="cd07377">
    <property type="entry name" value="WHTH_GntR"/>
    <property type="match status" value="1"/>
</dbReference>
<dbReference type="InterPro" id="IPR011711">
    <property type="entry name" value="GntR_C"/>
</dbReference>
<sequence length="215" mass="23652">MQRRQLSDEVASYLRQSIMAGELGPGTSVRAEAVGEALDVSATPVREALHALRAEGFLELVPRRGFTVRALTATDIRDIFEAHALVAGELAARAAERVTDAQVADLVEQHAELMRAAEEGDTQRLEQLNDEFHRRIYLAAGSERLRWALGNFVKYVPSAFYAQIDGWPETTAEDHSAVCDAVVAHDADGARAAMAQHIRNAGEKLADYFERRQAP</sequence>
<name>A0ABY4FTN2_9MICO</name>
<dbReference type="Pfam" id="PF07729">
    <property type="entry name" value="FCD"/>
    <property type="match status" value="1"/>
</dbReference>
<dbReference type="SMART" id="SM00895">
    <property type="entry name" value="FCD"/>
    <property type="match status" value="1"/>
</dbReference>
<dbReference type="PANTHER" id="PTHR43537">
    <property type="entry name" value="TRANSCRIPTIONAL REGULATOR, GNTR FAMILY"/>
    <property type="match status" value="1"/>
</dbReference>
<dbReference type="RefSeq" id="WP_244684795.1">
    <property type="nucleotide sequence ID" value="NZ_CP095043.1"/>
</dbReference>
<dbReference type="Gene3D" id="1.10.10.10">
    <property type="entry name" value="Winged helix-like DNA-binding domain superfamily/Winged helix DNA-binding domain"/>
    <property type="match status" value="1"/>
</dbReference>